<evidence type="ECO:0000313" key="3">
    <source>
        <dbReference type="Proteomes" id="UP000483820"/>
    </source>
</evidence>
<dbReference type="Proteomes" id="UP000483820">
    <property type="component" value="Chromosome V"/>
</dbReference>
<dbReference type="CDD" id="cd22150">
    <property type="entry name" value="F-box_CeFBXA-like"/>
    <property type="match status" value="1"/>
</dbReference>
<dbReference type="InterPro" id="IPR002900">
    <property type="entry name" value="DUF38/FTH_CAE_spp"/>
</dbReference>
<accession>A0A6A5GIG7</accession>
<dbReference type="AlphaFoldDB" id="A0A6A5GIG7"/>
<comment type="caution">
    <text evidence="2">The sequence shown here is derived from an EMBL/GenBank/DDBJ whole genome shotgun (WGS) entry which is preliminary data.</text>
</comment>
<dbReference type="Pfam" id="PF00646">
    <property type="entry name" value="F-box"/>
    <property type="match status" value="1"/>
</dbReference>
<dbReference type="PANTHER" id="PTHR23015:SF4">
    <property type="entry name" value="DUF38 DOMAIN-CONTAINING PROTEIN-RELATED"/>
    <property type="match status" value="1"/>
</dbReference>
<organism evidence="2 3">
    <name type="scientific">Caenorhabditis remanei</name>
    <name type="common">Caenorhabditis vulgaris</name>
    <dbReference type="NCBI Taxonomy" id="31234"/>
    <lineage>
        <taxon>Eukaryota</taxon>
        <taxon>Metazoa</taxon>
        <taxon>Ecdysozoa</taxon>
        <taxon>Nematoda</taxon>
        <taxon>Chromadorea</taxon>
        <taxon>Rhabditida</taxon>
        <taxon>Rhabditina</taxon>
        <taxon>Rhabditomorpha</taxon>
        <taxon>Rhabditoidea</taxon>
        <taxon>Rhabditidae</taxon>
        <taxon>Peloderinae</taxon>
        <taxon>Caenorhabditis</taxon>
    </lineage>
</organism>
<reference evidence="2 3" key="1">
    <citation type="submission" date="2019-12" db="EMBL/GenBank/DDBJ databases">
        <title>Chromosome-level assembly of the Caenorhabditis remanei genome.</title>
        <authorList>
            <person name="Teterina A.A."/>
            <person name="Willis J.H."/>
            <person name="Phillips P.C."/>
        </authorList>
    </citation>
    <scope>NUCLEOTIDE SEQUENCE [LARGE SCALE GENOMIC DNA]</scope>
    <source>
        <strain evidence="2 3">PX506</strain>
        <tissue evidence="2">Whole organism</tissue>
    </source>
</reference>
<gene>
    <name evidence="2" type="ORF">GCK72_020915</name>
</gene>
<dbReference type="KEGG" id="crq:GCK72_020915"/>
<proteinExistence type="predicted"/>
<dbReference type="Pfam" id="PF01827">
    <property type="entry name" value="FTH"/>
    <property type="match status" value="1"/>
</dbReference>
<protein>
    <recommendedName>
        <fullName evidence="1">F-box domain-containing protein</fullName>
    </recommendedName>
</protein>
<dbReference type="SMART" id="SM00256">
    <property type="entry name" value="FBOX"/>
    <property type="match status" value="1"/>
</dbReference>
<dbReference type="GO" id="GO:0045087">
    <property type="term" value="P:innate immune response"/>
    <property type="evidence" value="ECO:0007669"/>
    <property type="project" value="TreeGrafter"/>
</dbReference>
<name>A0A6A5GIG7_CAERE</name>
<dbReference type="InterPro" id="IPR001810">
    <property type="entry name" value="F-box_dom"/>
</dbReference>
<dbReference type="PANTHER" id="PTHR23015">
    <property type="entry name" value="UNCHARACTERIZED C.ELEGANS PROTEIN"/>
    <property type="match status" value="1"/>
</dbReference>
<dbReference type="GeneID" id="9808003"/>
<dbReference type="PROSITE" id="PS50181">
    <property type="entry name" value="FBOX"/>
    <property type="match status" value="1"/>
</dbReference>
<dbReference type="Pfam" id="PF17906">
    <property type="entry name" value="HTH_48"/>
    <property type="match status" value="1"/>
</dbReference>
<feature type="domain" description="F-box" evidence="1">
    <location>
        <begin position="71"/>
        <end position="119"/>
    </location>
</feature>
<dbReference type="CTD" id="9808003"/>
<dbReference type="RefSeq" id="XP_053582796.1">
    <property type="nucleotide sequence ID" value="XM_053733883.1"/>
</dbReference>
<sequence>MTHILQNSPHVFRTLILYEAIDQLPAFHAYMNFARKVGEDAMSYQDFEFWYMRFLRGEYDMDYDRSQDPKCRSLMNMPLEIIERITSDFTKSQRMNFRKVCRSFRIIMDMKPPTPLKKILVRFEADFSQLWLDDGTRRPDRYINWYGTPDEEANREFDNYAIRYMSNAYCWNQEDVQEGDCKVSRGYRANILKNTNHWELAINDLTTALKDQKAVLDEIMIENKSLDNFGELEPKLKALTGKVLVKKLKIVTNYSNEEAMILPYIAPEHIEEVEIEMRDRKFGQRSRGEKRKRIQKIVETELWKRAEIRTLHCHSKTAFPLDTLMDFTKFNLRLEHFNSSPNSLLRTVQTLITSPVLECVRLGSSSYPSYPMRAKVLDAIALYVYIEIGDVTDIHRLMRLIKENGKGGNHINPDSKLSSAYKNTHERNTMRHYSMCVENRFTSIGMRMDVGAAEFTEIPPIVSPRYLRMCAYLDRLMWHQLMCVKNRYRDESPRSRQWVGGVAINQYKGPFEGNNEK</sequence>
<evidence type="ECO:0000313" key="2">
    <source>
        <dbReference type="EMBL" id="KAF1754355.1"/>
    </source>
</evidence>
<evidence type="ECO:0000259" key="1">
    <source>
        <dbReference type="PROSITE" id="PS50181"/>
    </source>
</evidence>
<dbReference type="InterPro" id="IPR040161">
    <property type="entry name" value="FB224"/>
</dbReference>
<dbReference type="EMBL" id="WUAV01000005">
    <property type="protein sequence ID" value="KAF1754355.1"/>
    <property type="molecule type" value="Genomic_DNA"/>
</dbReference>
<dbReference type="InterPro" id="IPR041426">
    <property type="entry name" value="Mos1_HTH"/>
</dbReference>